<protein>
    <recommendedName>
        <fullName evidence="5">VCBS repeat-containing protein</fullName>
    </recommendedName>
</protein>
<dbReference type="Pfam" id="PF13517">
    <property type="entry name" value="FG-GAP_3"/>
    <property type="match status" value="1"/>
</dbReference>
<keyword evidence="1" id="KW-0732">Signal</keyword>
<sequence length="198" mass="21635">MKISLWGPFQSGSVEGIANLLVTDTARLGDSSQDHVYILFNNGFGYFGEPIVLLAELYIQPMSLTVGDFNNDNYIDFVVVNSNRNILVVMFQNKNGSFQKQIILSTGDFSNPSSVVTDDFNSDGQWDLAVSNSYAHNVGIFIGVRNGTFLSQITFPTNSQSIPSAITSVDLNNDGQLDLIAIGNRLNAIHILLNTCDC</sequence>
<organism evidence="3 4">
    <name type="scientific">Adineta ricciae</name>
    <name type="common">Rotifer</name>
    <dbReference type="NCBI Taxonomy" id="249248"/>
    <lineage>
        <taxon>Eukaryota</taxon>
        <taxon>Metazoa</taxon>
        <taxon>Spiralia</taxon>
        <taxon>Gnathifera</taxon>
        <taxon>Rotifera</taxon>
        <taxon>Eurotatoria</taxon>
        <taxon>Bdelloidea</taxon>
        <taxon>Adinetida</taxon>
        <taxon>Adinetidae</taxon>
        <taxon>Adineta</taxon>
    </lineage>
</organism>
<evidence type="ECO:0000313" key="4">
    <source>
        <dbReference type="Proteomes" id="UP000663828"/>
    </source>
</evidence>
<gene>
    <name evidence="2" type="ORF">EDS130_LOCUS45062</name>
    <name evidence="3" type="ORF">XAT740_LOCUS42372</name>
</gene>
<reference evidence="3" key="1">
    <citation type="submission" date="2021-02" db="EMBL/GenBank/DDBJ databases">
        <authorList>
            <person name="Nowell W R."/>
        </authorList>
    </citation>
    <scope>NUCLEOTIDE SEQUENCE</scope>
</reference>
<dbReference type="InterPro" id="IPR013517">
    <property type="entry name" value="FG-GAP"/>
</dbReference>
<comment type="caution">
    <text evidence="3">The sequence shown here is derived from an EMBL/GenBank/DDBJ whole genome shotgun (WGS) entry which is preliminary data.</text>
</comment>
<dbReference type="InterPro" id="IPR028994">
    <property type="entry name" value="Integrin_alpha_N"/>
</dbReference>
<dbReference type="Proteomes" id="UP000663828">
    <property type="component" value="Unassembled WGS sequence"/>
</dbReference>
<dbReference type="PANTHER" id="PTHR44103">
    <property type="entry name" value="PROPROTEIN CONVERTASE P"/>
    <property type="match status" value="1"/>
</dbReference>
<dbReference type="SUPFAM" id="SSF69318">
    <property type="entry name" value="Integrin alpha N-terminal domain"/>
    <property type="match status" value="1"/>
</dbReference>
<evidence type="ECO:0008006" key="5">
    <source>
        <dbReference type="Google" id="ProtNLM"/>
    </source>
</evidence>
<dbReference type="OrthoDB" id="10022113at2759"/>
<keyword evidence="4" id="KW-1185">Reference proteome</keyword>
<proteinExistence type="predicted"/>
<evidence type="ECO:0000256" key="1">
    <source>
        <dbReference type="ARBA" id="ARBA00022729"/>
    </source>
</evidence>
<dbReference type="Gene3D" id="2.130.10.130">
    <property type="entry name" value="Integrin alpha, N-terminal"/>
    <property type="match status" value="1"/>
</dbReference>
<dbReference type="Proteomes" id="UP000663852">
    <property type="component" value="Unassembled WGS sequence"/>
</dbReference>
<dbReference type="AlphaFoldDB" id="A0A815WQB9"/>
<dbReference type="EMBL" id="CAJNOJ010000991">
    <property type="protein sequence ID" value="CAF1537508.1"/>
    <property type="molecule type" value="Genomic_DNA"/>
</dbReference>
<accession>A0A815WQB9</accession>
<evidence type="ECO:0000313" key="3">
    <source>
        <dbReference type="EMBL" id="CAF1543750.1"/>
    </source>
</evidence>
<dbReference type="EMBL" id="CAJNOR010005073">
    <property type="protein sequence ID" value="CAF1543750.1"/>
    <property type="molecule type" value="Genomic_DNA"/>
</dbReference>
<name>A0A815WQB9_ADIRI</name>
<dbReference type="PANTHER" id="PTHR44103:SF1">
    <property type="entry name" value="PROPROTEIN CONVERTASE P"/>
    <property type="match status" value="1"/>
</dbReference>
<evidence type="ECO:0000313" key="2">
    <source>
        <dbReference type="EMBL" id="CAF1537508.1"/>
    </source>
</evidence>
<dbReference type="Gene3D" id="2.30.30.100">
    <property type="match status" value="1"/>
</dbReference>